<dbReference type="InterPro" id="IPR022409">
    <property type="entry name" value="PKD/Chitinase_dom"/>
</dbReference>
<dbReference type="SUPFAM" id="SSF49785">
    <property type="entry name" value="Galactose-binding domain-like"/>
    <property type="match status" value="1"/>
</dbReference>
<dbReference type="SUPFAM" id="SSF50974">
    <property type="entry name" value="Nitrous oxide reductase, N-terminal domain"/>
    <property type="match status" value="1"/>
</dbReference>
<dbReference type="Proteomes" id="UP001320876">
    <property type="component" value="Unassembled WGS sequence"/>
</dbReference>
<dbReference type="Gene3D" id="1.10.760.10">
    <property type="entry name" value="Cytochrome c-like domain"/>
    <property type="match status" value="2"/>
</dbReference>
<evidence type="ECO:0000256" key="4">
    <source>
        <dbReference type="ARBA" id="ARBA00023004"/>
    </source>
</evidence>
<accession>A0ABT3GM02</accession>
<dbReference type="InterPro" id="IPR035986">
    <property type="entry name" value="PKD_dom_sf"/>
</dbReference>
<dbReference type="PROSITE" id="PS51007">
    <property type="entry name" value="CYTC"/>
    <property type="match status" value="2"/>
</dbReference>
<feature type="domain" description="Cytochrome c" evidence="7">
    <location>
        <begin position="959"/>
        <end position="1086"/>
    </location>
</feature>
<dbReference type="InterPro" id="IPR015943">
    <property type="entry name" value="WD40/YVTN_repeat-like_dom_sf"/>
</dbReference>
<dbReference type="InterPro" id="IPR011045">
    <property type="entry name" value="N2O_reductase_N"/>
</dbReference>
<name>A0ABT3GM02_9BACT</name>
<comment type="caution">
    <text evidence="8">The sequence shown here is derived from an EMBL/GenBank/DDBJ whole genome shotgun (WGS) entry which is preliminary data.</text>
</comment>
<keyword evidence="9" id="KW-1185">Reference proteome</keyword>
<dbReference type="InterPro" id="IPR032812">
    <property type="entry name" value="SbsA_Ig"/>
</dbReference>
<evidence type="ECO:0000256" key="1">
    <source>
        <dbReference type="ARBA" id="ARBA00022617"/>
    </source>
</evidence>
<dbReference type="Pfam" id="PF13205">
    <property type="entry name" value="Big_5"/>
    <property type="match status" value="1"/>
</dbReference>
<dbReference type="PANTHER" id="PTHR47197">
    <property type="entry name" value="PROTEIN NIRF"/>
    <property type="match status" value="1"/>
</dbReference>
<sequence length="1698" mass="178449">MTAPCHDHGKRPALWSLRMPAACLGAILGGLLTGRSAADGPGLGNVAFAPQEHLSTLARFESTTGAPHGHGFVAMHKGYLVVPFSLDGGGGLDESGFAFYNVSDPRAVQLTFTTEGNPAYALGSPNNPGDLGEPHGYSFTRFGGRDYVCFTQNIRQPNRSGLQVWDFTEMDVPAPAKVSQIGLPGLNGGDYAPRAWWVFWQGGRYAYVAGTSSGLFVVDLTDPANPTLVSQRTTTQLGFGNHATNVVFAVGNLLVLTGSQPLNSETKTGLATYDISDPANPVLLDHVTELAGYSSMVNGNRIYGARAKAYVWDISNPADIVLEDTGPANPSKGGYGTVQDDFFLYGSSTRYMKLDVGTLPFTSVHTHAPTGFIQADWDFAVALGNLAFLGNDHSGSAMVVHQTEPDTTGPVVNMVNPAPDSLNLALTSRVGLTFTDAIDLRSVDASTVTIRPVGGAPLAGRYSHQTGIVNFWPDQPLQPDTSYQIHLPAGGVKDYAGNGLATAHTSLFSTGSSLETLLVAAEASGPVTTGQPASFSATAVGVGTIEYSWNFGDGSPPTPFSTESSISHSYSAPGHYAVTVQITNGSLNKAASLVQTVHRPLATTAPVASSTILHAADTQRVWCVNPDADSVTAIDAVTLTKLFETPVGRHPRTLARAPDGGIWVVNQEDATVSVVDPSGAVSREIPLPRACRPYGIAFSPDGSAVWVTTEGTGQLLKLDPTSGAMLGAATPGGPLRGIAIGGDPARLFVTRFLSADAGGEVHEIDPATLTLVRTVPLAPDAGPDTEASGRGIPNYLSAATISPDGHSLWLPSKKDNIARGLARDGLPLTFENTVRTIVSRIDLATNTEAPSARIDFNDRDMANAIAFSPRGDYAFVALQGSNSVDVIDAYSGDLISAIENVGRAPQGVVIDPAGGKLFVQNFMDRTVAVHDVSALTTSVSNAAPLLAIIPTVTAEPLSPQVLLGKRIFYDATDRRMNHDGYISCAGCHLDGGHDGRTWDFTDRGEGLRNTTTLHGRAGTAHGRVHWTANFDEIQDFEHDIRNAFGGSGFLTAAQFQAGTVSQPLGDPKAGLSPDLDALAAYVTSLDTIHPSPHRSTDGALTNAAVAGKKHFDEIGCYACHTGGLFTDSPAGLLHKTATASSRDTPTLKGIWETPPYLHDGSAHSLTDVFSGSGIHGAVQQLSAQQRQELMAYLLQLDDSDSSHDFGPLTAMTEPVSGALYTVGGSIPLAVHTADFLGPVDRVEFFRGAEKIGEDEAAPFAWTRDGTEAGEHEFHAIVHFTTGLKTTTAPVRVKATALTPLPSIHVNFQPADSAVPEGYLVDSGEVFGDRGNGRSYGWNALTPTARERNVAPDQRYDTLNHLQNSANPDAIWEMALPNGTYQVHIVSGDAINTSGNFFTKAESVLVVNGVATSAQRWVEGTQTVTVADGRLTVRSAPGASNNKICFIDIEPADPSSSIISSVALEALVPATAEGSESPGVIRLSREGSLTEGLTVHLATSGTAHAGTDFPAVPTEATIPVGSAYLDLTVTASADSIAEGEESVTLSLLGGSGYIAGESSTATVTITDPPFDAWRFSQFRALDRADDFVSGFESVPFPGGIPNGMAYALGLDPEAPFAGMPHGTESDGRFALTFTRPSGLGGVAYQIESSTTLSPPWGIIPQEDWIIQPNDDGTETIIARDPLPPGENPSLFLRLKVTPE</sequence>
<dbReference type="InterPro" id="IPR013211">
    <property type="entry name" value="LVIVD"/>
</dbReference>
<feature type="domain" description="Cytochrome c" evidence="7">
    <location>
        <begin position="1102"/>
        <end position="1197"/>
    </location>
</feature>
<organism evidence="8 9">
    <name type="scientific">Luteolibacter arcticus</name>
    <dbReference type="NCBI Taxonomy" id="1581411"/>
    <lineage>
        <taxon>Bacteria</taxon>
        <taxon>Pseudomonadati</taxon>
        <taxon>Verrucomicrobiota</taxon>
        <taxon>Verrucomicrobiia</taxon>
        <taxon>Verrucomicrobiales</taxon>
        <taxon>Verrucomicrobiaceae</taxon>
        <taxon>Luteolibacter</taxon>
    </lineage>
</organism>
<keyword evidence="4 5" id="KW-0408">Iron</keyword>
<evidence type="ECO:0000256" key="2">
    <source>
        <dbReference type="ARBA" id="ARBA00022723"/>
    </source>
</evidence>
<dbReference type="RefSeq" id="WP_264488608.1">
    <property type="nucleotide sequence ID" value="NZ_JAPDDT010000008.1"/>
</dbReference>
<dbReference type="Gene3D" id="2.130.10.10">
    <property type="entry name" value="YVTN repeat-like/Quinoprotein amine dehydrogenase"/>
    <property type="match status" value="2"/>
</dbReference>
<protein>
    <submittedName>
        <fullName evidence="8">Ig-like domain-containing protein</fullName>
    </submittedName>
</protein>
<dbReference type="Pfam" id="PF17957">
    <property type="entry name" value="Big_7"/>
    <property type="match status" value="1"/>
</dbReference>
<keyword evidence="3" id="KW-0732">Signal</keyword>
<dbReference type="InterPro" id="IPR038081">
    <property type="entry name" value="CalX-like_sf"/>
</dbReference>
<dbReference type="Gene3D" id="2.60.120.430">
    <property type="entry name" value="Galactose-binding lectin"/>
    <property type="match status" value="1"/>
</dbReference>
<evidence type="ECO:0000256" key="3">
    <source>
        <dbReference type="ARBA" id="ARBA00022729"/>
    </source>
</evidence>
<evidence type="ECO:0000313" key="8">
    <source>
        <dbReference type="EMBL" id="MCW1924501.1"/>
    </source>
</evidence>
<dbReference type="Pfam" id="PF00801">
    <property type="entry name" value="PKD"/>
    <property type="match status" value="1"/>
</dbReference>
<dbReference type="InterPro" id="IPR014755">
    <property type="entry name" value="Cu-Rt/internalin_Ig-like"/>
</dbReference>
<proteinExistence type="predicted"/>
<dbReference type="EMBL" id="JAPDDT010000008">
    <property type="protein sequence ID" value="MCW1924501.1"/>
    <property type="molecule type" value="Genomic_DNA"/>
</dbReference>
<feature type="domain" description="PKD" evidence="6">
    <location>
        <begin position="516"/>
        <end position="604"/>
    </location>
</feature>
<dbReference type="Gene3D" id="2.60.40.1220">
    <property type="match status" value="1"/>
</dbReference>
<dbReference type="SMART" id="SM00089">
    <property type="entry name" value="PKD"/>
    <property type="match status" value="1"/>
</dbReference>
<dbReference type="InterPro" id="IPR008979">
    <property type="entry name" value="Galactose-bd-like_sf"/>
</dbReference>
<evidence type="ECO:0000259" key="7">
    <source>
        <dbReference type="PROSITE" id="PS51007"/>
    </source>
</evidence>
<dbReference type="Pfam" id="PF08309">
    <property type="entry name" value="LVIVD"/>
    <property type="match status" value="1"/>
</dbReference>
<dbReference type="SUPFAM" id="SSF49299">
    <property type="entry name" value="PKD domain"/>
    <property type="match status" value="1"/>
</dbReference>
<dbReference type="CDD" id="cd00146">
    <property type="entry name" value="PKD"/>
    <property type="match status" value="1"/>
</dbReference>
<evidence type="ECO:0000259" key="6">
    <source>
        <dbReference type="PROSITE" id="PS50093"/>
    </source>
</evidence>
<dbReference type="Gene3D" id="2.60.40.10">
    <property type="entry name" value="Immunoglobulins"/>
    <property type="match status" value="2"/>
</dbReference>
<dbReference type="InterPro" id="IPR009056">
    <property type="entry name" value="Cyt_c-like_dom"/>
</dbReference>
<dbReference type="InterPro" id="IPR036909">
    <property type="entry name" value="Cyt_c-like_dom_sf"/>
</dbReference>
<dbReference type="PROSITE" id="PS50093">
    <property type="entry name" value="PKD"/>
    <property type="match status" value="1"/>
</dbReference>
<keyword evidence="1 5" id="KW-0349">Heme</keyword>
<dbReference type="Gene3D" id="2.60.40.2030">
    <property type="match status" value="1"/>
</dbReference>
<dbReference type="PANTHER" id="PTHR47197:SF3">
    <property type="entry name" value="DIHYDRO-HEME D1 DEHYDROGENASE"/>
    <property type="match status" value="1"/>
</dbReference>
<evidence type="ECO:0000313" key="9">
    <source>
        <dbReference type="Proteomes" id="UP001320876"/>
    </source>
</evidence>
<keyword evidence="2 5" id="KW-0479">Metal-binding</keyword>
<dbReference type="SUPFAM" id="SSF46626">
    <property type="entry name" value="Cytochrome c"/>
    <property type="match status" value="2"/>
</dbReference>
<dbReference type="InterPro" id="IPR000601">
    <property type="entry name" value="PKD_dom"/>
</dbReference>
<reference evidence="8 9" key="1">
    <citation type="submission" date="2022-10" db="EMBL/GenBank/DDBJ databases">
        <title>Luteolibacter arcticus strain CCTCC AB 2014275, whole genome shotgun sequencing project.</title>
        <authorList>
            <person name="Zhao G."/>
            <person name="Shen L."/>
        </authorList>
    </citation>
    <scope>NUCLEOTIDE SEQUENCE [LARGE SCALE GENOMIC DNA]</scope>
    <source>
        <strain evidence="8 9">CCTCC AB 2014275</strain>
    </source>
</reference>
<gene>
    <name evidence="8" type="ORF">OKA05_18185</name>
</gene>
<dbReference type="SUPFAM" id="SSF141072">
    <property type="entry name" value="CalX-like"/>
    <property type="match status" value="1"/>
</dbReference>
<evidence type="ECO:0000256" key="5">
    <source>
        <dbReference type="PROSITE-ProRule" id="PRU00433"/>
    </source>
</evidence>
<dbReference type="InterPro" id="IPR051200">
    <property type="entry name" value="Host-pathogen_enzymatic-act"/>
</dbReference>
<dbReference type="SUPFAM" id="SSF75011">
    <property type="entry name" value="3-carboxy-cis,cis-mucoante lactonizing enzyme"/>
    <property type="match status" value="1"/>
</dbReference>
<dbReference type="InterPro" id="IPR013783">
    <property type="entry name" value="Ig-like_fold"/>
</dbReference>